<evidence type="ECO:0000256" key="5">
    <source>
        <dbReference type="ARBA" id="ARBA00022801"/>
    </source>
</evidence>
<dbReference type="VEuPathDB" id="FungiDB:DEHA2D15224g"/>
<dbReference type="OrthoDB" id="118256at2759"/>
<evidence type="ECO:0000256" key="2">
    <source>
        <dbReference type="ARBA" id="ARBA00006055"/>
    </source>
</evidence>
<name>Q6BRM6_DEBHA</name>
<feature type="chain" id="PRO_5004272264" description="glucan endo-1,3-beta-D-glucosidase" evidence="9">
    <location>
        <begin position="21"/>
        <end position="435"/>
    </location>
</feature>
<dbReference type="EMBL" id="CR382136">
    <property type="protein sequence ID" value="CAG87315.1"/>
    <property type="molecule type" value="Genomic_DNA"/>
</dbReference>
<reference evidence="12 13" key="1">
    <citation type="journal article" date="2004" name="Nature">
        <title>Genome evolution in yeasts.</title>
        <authorList>
            <consortium name="Genolevures"/>
            <person name="Dujon B."/>
            <person name="Sherman D."/>
            <person name="Fischer G."/>
            <person name="Durrens P."/>
            <person name="Casaregola S."/>
            <person name="Lafontaine I."/>
            <person name="de Montigny J."/>
            <person name="Marck C."/>
            <person name="Neuveglise C."/>
            <person name="Talla E."/>
            <person name="Goffard N."/>
            <person name="Frangeul L."/>
            <person name="Aigle M."/>
            <person name="Anthouard V."/>
            <person name="Babour A."/>
            <person name="Barbe V."/>
            <person name="Barnay S."/>
            <person name="Blanchin S."/>
            <person name="Beckerich J.M."/>
            <person name="Beyne E."/>
            <person name="Bleykasten C."/>
            <person name="Boisrame A."/>
            <person name="Boyer J."/>
            <person name="Cattolico L."/>
            <person name="Confanioleri F."/>
            <person name="de Daruvar A."/>
            <person name="Despons L."/>
            <person name="Fabre E."/>
            <person name="Fairhead C."/>
            <person name="Ferry-Dumazet H."/>
            <person name="Groppi A."/>
            <person name="Hantraye F."/>
            <person name="Hennequin C."/>
            <person name="Jauniaux N."/>
            <person name="Joyet P."/>
            <person name="Kachouri R."/>
            <person name="Kerrest A."/>
            <person name="Koszul R."/>
            <person name="Lemaire M."/>
            <person name="Lesur I."/>
            <person name="Ma L."/>
            <person name="Muller H."/>
            <person name="Nicaud J.M."/>
            <person name="Nikolski M."/>
            <person name="Oztas S."/>
            <person name="Ozier-Kalogeropoulos O."/>
            <person name="Pellenz S."/>
            <person name="Potier S."/>
            <person name="Richard G.F."/>
            <person name="Straub M.L."/>
            <person name="Suleau A."/>
            <person name="Swennene D."/>
            <person name="Tekaia F."/>
            <person name="Wesolowski-Louvel M."/>
            <person name="Westhof E."/>
            <person name="Wirth B."/>
            <person name="Zeniou-Meyer M."/>
            <person name="Zivanovic I."/>
            <person name="Bolotin-Fukuhara M."/>
            <person name="Thierry A."/>
            <person name="Bouchier C."/>
            <person name="Caudron B."/>
            <person name="Scarpelli C."/>
            <person name="Gaillardin C."/>
            <person name="Weissenbach J."/>
            <person name="Wincker P."/>
            <person name="Souciet J.L."/>
        </authorList>
    </citation>
    <scope>NUCLEOTIDE SEQUENCE [LARGE SCALE GENOMIC DNA]</scope>
    <source>
        <strain evidence="13">ATCC 36239 / CBS 767 / BCRC 21394 / JCM 1990 / NBRC 0083 / IGC 2968</strain>
    </source>
</reference>
<evidence type="ECO:0000256" key="4">
    <source>
        <dbReference type="ARBA" id="ARBA00022729"/>
    </source>
</evidence>
<feature type="domain" description="Cell wall protein YJL171C/Tos1 N-terminal" evidence="11">
    <location>
        <begin position="25"/>
        <end position="86"/>
    </location>
</feature>
<keyword evidence="6" id="KW-0326">Glycosidase</keyword>
<keyword evidence="7" id="KW-0961">Cell wall biogenesis/degradation</keyword>
<dbReference type="Pfam" id="PF10287">
    <property type="entry name" value="YJL171C_Tos1_C"/>
    <property type="match status" value="1"/>
</dbReference>
<dbReference type="OMA" id="NQDMPAI"/>
<dbReference type="GO" id="GO:0009277">
    <property type="term" value="C:fungal-type cell wall"/>
    <property type="evidence" value="ECO:0007669"/>
    <property type="project" value="EnsemblFungi"/>
</dbReference>
<evidence type="ECO:0000256" key="6">
    <source>
        <dbReference type="ARBA" id="ARBA00023295"/>
    </source>
</evidence>
<keyword evidence="13" id="KW-1185">Reference proteome</keyword>
<feature type="compositionally biased region" description="Low complexity" evidence="8">
    <location>
        <begin position="171"/>
        <end position="193"/>
    </location>
</feature>
<evidence type="ECO:0000256" key="9">
    <source>
        <dbReference type="SAM" id="SignalP"/>
    </source>
</evidence>
<dbReference type="InParanoid" id="Q6BRM6"/>
<dbReference type="RefSeq" id="XP_459144.1">
    <property type="nucleotide sequence ID" value="XM_459144.1"/>
</dbReference>
<dbReference type="GeneID" id="2901801"/>
<feature type="domain" description="Cell wall protein YJL171C/Tos1 C-terminal" evidence="10">
    <location>
        <begin position="197"/>
        <end position="423"/>
    </location>
</feature>
<accession>Q6BRM6</accession>
<gene>
    <name evidence="12" type="ordered locus">DEHA2D15224g</name>
</gene>
<comment type="catalytic activity">
    <reaction evidence="1">
        <text>Hydrolysis of (1-&gt;3)-beta-D-glucosidic linkages in (1-&gt;3)-beta-D-glucans.</text>
        <dbReference type="EC" id="3.2.1.39"/>
    </reaction>
</comment>
<evidence type="ECO:0000256" key="3">
    <source>
        <dbReference type="ARBA" id="ARBA00012780"/>
    </source>
</evidence>
<proteinExistence type="inferred from homology"/>
<evidence type="ECO:0000313" key="13">
    <source>
        <dbReference type="Proteomes" id="UP000000599"/>
    </source>
</evidence>
<feature type="region of interest" description="Disordered" evidence="8">
    <location>
        <begin position="89"/>
        <end position="109"/>
    </location>
</feature>
<dbReference type="Pfam" id="PF10290">
    <property type="entry name" value="YJL171C_Tos1_N"/>
    <property type="match status" value="1"/>
</dbReference>
<feature type="signal peptide" evidence="9">
    <location>
        <begin position="1"/>
        <end position="20"/>
    </location>
</feature>
<keyword evidence="5" id="KW-0378">Hydrolase</keyword>
<evidence type="ECO:0000259" key="10">
    <source>
        <dbReference type="Pfam" id="PF10287"/>
    </source>
</evidence>
<dbReference type="InterPro" id="IPR018807">
    <property type="entry name" value="YJL171C/Tos1_N"/>
</dbReference>
<dbReference type="HOGENOM" id="CLU_030276_0_0_1"/>
<dbReference type="eggNOG" id="ENOG502QSI7">
    <property type="taxonomic scope" value="Eukaryota"/>
</dbReference>
<evidence type="ECO:0000256" key="1">
    <source>
        <dbReference type="ARBA" id="ARBA00000382"/>
    </source>
</evidence>
<dbReference type="KEGG" id="dha:DEHA2D15224g"/>
<dbReference type="PANTHER" id="PTHR31737">
    <property type="entry name" value="PROTEIN TOS1"/>
    <property type="match status" value="1"/>
</dbReference>
<dbReference type="FunCoup" id="Q6BRM6">
    <property type="interactions" value="49"/>
</dbReference>
<dbReference type="GO" id="GO:0042973">
    <property type="term" value="F:glucan endo-1,3-beta-D-glucosidase activity"/>
    <property type="evidence" value="ECO:0007669"/>
    <property type="project" value="UniProtKB-EC"/>
</dbReference>
<dbReference type="AlphaFoldDB" id="Q6BRM6"/>
<dbReference type="EC" id="3.2.1.39" evidence="3"/>
<dbReference type="STRING" id="284592.Q6BRM6"/>
<organism evidence="12 13">
    <name type="scientific">Debaryomyces hansenii (strain ATCC 36239 / CBS 767 / BCRC 21394 / JCM 1990 / NBRC 0083 / IGC 2968)</name>
    <name type="common">Yeast</name>
    <name type="synonym">Torulaspora hansenii</name>
    <dbReference type="NCBI Taxonomy" id="284592"/>
    <lineage>
        <taxon>Eukaryota</taxon>
        <taxon>Fungi</taxon>
        <taxon>Dikarya</taxon>
        <taxon>Ascomycota</taxon>
        <taxon>Saccharomycotina</taxon>
        <taxon>Pichiomycetes</taxon>
        <taxon>Debaryomycetaceae</taxon>
        <taxon>Debaryomyces</taxon>
    </lineage>
</organism>
<feature type="region of interest" description="Disordered" evidence="8">
    <location>
        <begin position="128"/>
        <end position="193"/>
    </location>
</feature>
<sequence>MKFSSSAVLAILSAIATVQAGSTKKVSYQGVGYSGSYKDVTAMDEDSGSCSQETKTFSGKLAPLDEELSAHFRGPLKLLQFGVYYPSSGSNNKKREDEEECTTKHVHHKHKRATEVVEVTQTVIVDGNGNTQTSLATTTATAGSGDNDEQDTTQTSTASAAATGGSGSGSGSSSASSSSSASESSSESSSDSSVAAGDWERVAYYTPGSTDNVTFLNYYGGSGSGVWSSSFGNSLSYANKDASGGSSSAVALEETTIDSNVEYVIMSGSKCDGDDCDFYREGIPAYHGFGGNTKIMVFEFEMPSATDSASFNYDMPAIWLLNAKIPRTLQYGDEECSCWKTGCGELDLFEVITSGSDELICHLHSGQGDNGSAQGGGGSSDYFERPTSGSMKAAVIFSDGEVNVVEVDDDFGSSLDSSTVKSWVSESGSKAVLQG</sequence>
<evidence type="ECO:0000256" key="7">
    <source>
        <dbReference type="ARBA" id="ARBA00023316"/>
    </source>
</evidence>
<dbReference type="InterPro" id="IPR018805">
    <property type="entry name" value="YJL171C/Tos1_C"/>
</dbReference>
<evidence type="ECO:0000256" key="8">
    <source>
        <dbReference type="SAM" id="MobiDB-lite"/>
    </source>
</evidence>
<dbReference type="GO" id="GO:0071555">
    <property type="term" value="P:cell wall organization"/>
    <property type="evidence" value="ECO:0007669"/>
    <property type="project" value="UniProtKB-KW"/>
</dbReference>
<dbReference type="PANTHER" id="PTHR31737:SF2">
    <property type="entry name" value="PROTEIN TOS1"/>
    <property type="match status" value="1"/>
</dbReference>
<keyword evidence="4 9" id="KW-0732">Signal</keyword>
<comment type="similarity">
    <text evidence="2">Belongs to the PGA52 family.</text>
</comment>
<dbReference type="Proteomes" id="UP000000599">
    <property type="component" value="Chromosome D"/>
</dbReference>
<evidence type="ECO:0000313" key="12">
    <source>
        <dbReference type="EMBL" id="CAG87315.1"/>
    </source>
</evidence>
<feature type="compositionally biased region" description="Low complexity" evidence="8">
    <location>
        <begin position="128"/>
        <end position="145"/>
    </location>
</feature>
<protein>
    <recommendedName>
        <fullName evidence="3">glucan endo-1,3-beta-D-glucosidase</fullName>
        <ecNumber evidence="3">3.2.1.39</ecNumber>
    </recommendedName>
</protein>
<evidence type="ECO:0000259" key="11">
    <source>
        <dbReference type="Pfam" id="PF10290"/>
    </source>
</evidence>